<reference evidence="2 3" key="1">
    <citation type="submission" date="2021-03" db="EMBL/GenBank/DDBJ databases">
        <title>Novel species identification of genus Shewanella.</title>
        <authorList>
            <person name="Liu G."/>
            <person name="Zhang Q."/>
        </authorList>
    </citation>
    <scope>NUCLEOTIDE SEQUENCE [LARGE SCALE GENOMIC DNA]</scope>
    <source>
        <strain evidence="2 3">FJAT-51800</strain>
    </source>
</reference>
<keyword evidence="3" id="KW-1185">Reference proteome</keyword>
<accession>A0ABX7QN96</accession>
<proteinExistence type="predicted"/>
<dbReference type="InterPro" id="IPR012902">
    <property type="entry name" value="N_methyl_site"/>
</dbReference>
<evidence type="ECO:0000313" key="2">
    <source>
        <dbReference type="EMBL" id="QSX32183.1"/>
    </source>
</evidence>
<keyword evidence="1" id="KW-0472">Membrane</keyword>
<dbReference type="Pfam" id="PF07963">
    <property type="entry name" value="N_methyl"/>
    <property type="match status" value="1"/>
</dbReference>
<feature type="transmembrane region" description="Helical" evidence="1">
    <location>
        <begin position="21"/>
        <end position="45"/>
    </location>
</feature>
<gene>
    <name evidence="2" type="ORF">JYB87_10350</name>
</gene>
<name>A0ABX7QN96_9GAMM</name>
<sequence>MTWSFKTKRPTHRFVSRRQRGFSLISMMVGVVVTSISVLAMMALYKSAVFHIYNPQTGSETFSIRNQQNMTGLLTMQLLMQKAGFGIPAATTNSHIILVNGAGLSSTTGQSQLSSTGNLVAIGLTAATGNALFWEENTALSDVSANYTCRGLVSDPNDFAVYQLASTASCHPIATQWAGQTWQITRVIKPNVLSGQIQFNAALNISKCSPFGSEIDSALLSSVGSLAGVNSDAATKAGLQVDVNWSQSASYTPWRSCLVNFSQ</sequence>
<protein>
    <submittedName>
        <fullName evidence="2">Prepilin-type N-terminal cleavage/methylation domain-containing protein</fullName>
    </submittedName>
</protein>
<organism evidence="2 3">
    <name type="scientific">Shewanella avicenniae</name>
    <dbReference type="NCBI Taxonomy" id="2814294"/>
    <lineage>
        <taxon>Bacteria</taxon>
        <taxon>Pseudomonadati</taxon>
        <taxon>Pseudomonadota</taxon>
        <taxon>Gammaproteobacteria</taxon>
        <taxon>Alteromonadales</taxon>
        <taxon>Shewanellaceae</taxon>
        <taxon>Shewanella</taxon>
    </lineage>
</organism>
<dbReference type="EMBL" id="CP071503">
    <property type="protein sequence ID" value="QSX32183.1"/>
    <property type="molecule type" value="Genomic_DNA"/>
</dbReference>
<dbReference type="RefSeq" id="WP_207353428.1">
    <property type="nucleotide sequence ID" value="NZ_CP071503.1"/>
</dbReference>
<dbReference type="Proteomes" id="UP000662770">
    <property type="component" value="Chromosome"/>
</dbReference>
<keyword evidence="1" id="KW-1133">Transmembrane helix</keyword>
<evidence type="ECO:0000313" key="3">
    <source>
        <dbReference type="Proteomes" id="UP000662770"/>
    </source>
</evidence>
<keyword evidence="1" id="KW-0812">Transmembrane</keyword>
<evidence type="ECO:0000256" key="1">
    <source>
        <dbReference type="SAM" id="Phobius"/>
    </source>
</evidence>